<gene>
    <name evidence="1" type="ORF">SDC9_171702</name>
</gene>
<organism evidence="1">
    <name type="scientific">bioreactor metagenome</name>
    <dbReference type="NCBI Taxonomy" id="1076179"/>
    <lineage>
        <taxon>unclassified sequences</taxon>
        <taxon>metagenomes</taxon>
        <taxon>ecological metagenomes</taxon>
    </lineage>
</organism>
<protein>
    <submittedName>
        <fullName evidence="1">Uncharacterized protein</fullName>
    </submittedName>
</protein>
<dbReference type="EMBL" id="VSSQ01073119">
    <property type="protein sequence ID" value="MPN24306.1"/>
    <property type="molecule type" value="Genomic_DNA"/>
</dbReference>
<proteinExistence type="predicted"/>
<dbReference type="AlphaFoldDB" id="A0A645GDS4"/>
<comment type="caution">
    <text evidence="1">The sequence shown here is derived from an EMBL/GenBank/DDBJ whole genome shotgun (WGS) entry which is preliminary data.</text>
</comment>
<accession>A0A645GDS4</accession>
<sequence length="90" mass="10418">MLILYAQSKGLCTCWYGHYKLAELERLMPHLHSPNQLREATMGFGYSKGETDGMRAICITPLGYFENSGLRLMDRITKETISYKRKEIKL</sequence>
<name>A0A645GDS4_9ZZZZ</name>
<evidence type="ECO:0000313" key="1">
    <source>
        <dbReference type="EMBL" id="MPN24306.1"/>
    </source>
</evidence>
<reference evidence="1" key="1">
    <citation type="submission" date="2019-08" db="EMBL/GenBank/DDBJ databases">
        <authorList>
            <person name="Kucharzyk K."/>
            <person name="Murdoch R.W."/>
            <person name="Higgins S."/>
            <person name="Loffler F."/>
        </authorList>
    </citation>
    <scope>NUCLEOTIDE SEQUENCE</scope>
</reference>